<keyword evidence="1" id="KW-0472">Membrane</keyword>
<keyword evidence="1" id="KW-0812">Transmembrane</keyword>
<dbReference type="Proteomes" id="UP000052012">
    <property type="component" value="Unassembled WGS sequence"/>
</dbReference>
<gene>
    <name evidence="2" type="ORF">FD06_GL001037</name>
</gene>
<reference evidence="2 3" key="1">
    <citation type="journal article" date="2015" name="Genome Announc.">
        <title>Expanding the biotechnology potential of lactobacilli through comparative genomics of 213 strains and associated genera.</title>
        <authorList>
            <person name="Sun Z."/>
            <person name="Harris H.M."/>
            <person name="McCann A."/>
            <person name="Guo C."/>
            <person name="Argimon S."/>
            <person name="Zhang W."/>
            <person name="Yang X."/>
            <person name="Jeffery I.B."/>
            <person name="Cooney J.C."/>
            <person name="Kagawa T.F."/>
            <person name="Liu W."/>
            <person name="Song Y."/>
            <person name="Salvetti E."/>
            <person name="Wrobel A."/>
            <person name="Rasinkangas P."/>
            <person name="Parkhill J."/>
            <person name="Rea M.C."/>
            <person name="O'Sullivan O."/>
            <person name="Ritari J."/>
            <person name="Douillard F.P."/>
            <person name="Paul Ross R."/>
            <person name="Yang R."/>
            <person name="Briner A.E."/>
            <person name="Felis G.E."/>
            <person name="de Vos W.M."/>
            <person name="Barrangou R."/>
            <person name="Klaenhammer T.R."/>
            <person name="Caufield P.W."/>
            <person name="Cui Y."/>
            <person name="Zhang H."/>
            <person name="O'Toole P.W."/>
        </authorList>
    </citation>
    <scope>NUCLEOTIDE SEQUENCE [LARGE SCALE GENOMIC DNA]</scope>
    <source>
        <strain evidence="2 3">DSM 23829</strain>
    </source>
</reference>
<feature type="transmembrane region" description="Helical" evidence="1">
    <location>
        <begin position="55"/>
        <end position="72"/>
    </location>
</feature>
<organism evidence="2 3">
    <name type="scientific">Apilactobacillus ozensis DSM 23829 = JCM 17196</name>
    <dbReference type="NCBI Taxonomy" id="1423781"/>
    <lineage>
        <taxon>Bacteria</taxon>
        <taxon>Bacillati</taxon>
        <taxon>Bacillota</taxon>
        <taxon>Bacilli</taxon>
        <taxon>Lactobacillales</taxon>
        <taxon>Lactobacillaceae</taxon>
        <taxon>Apilactobacillus</taxon>
    </lineage>
</organism>
<dbReference type="AlphaFoldDB" id="A0A0R2ARA5"/>
<sequence>MNEILNEFSQMWHQNGPLAVVGFVLAVLGVCIFGVGKKIPLIRYMLGDRSMIAQFFWGSIIAVIGFAMIYLFRH</sequence>
<dbReference type="EMBL" id="AYYQ01000003">
    <property type="protein sequence ID" value="KRM69549.1"/>
    <property type="molecule type" value="Genomic_DNA"/>
</dbReference>
<keyword evidence="3" id="KW-1185">Reference proteome</keyword>
<evidence type="ECO:0000256" key="1">
    <source>
        <dbReference type="SAM" id="Phobius"/>
    </source>
</evidence>
<comment type="caution">
    <text evidence="2">The sequence shown here is derived from an EMBL/GenBank/DDBJ whole genome shotgun (WGS) entry which is preliminary data.</text>
</comment>
<evidence type="ECO:0000313" key="2">
    <source>
        <dbReference type="EMBL" id="KRM69549.1"/>
    </source>
</evidence>
<name>A0A0R2ARA5_9LACO</name>
<evidence type="ECO:0000313" key="3">
    <source>
        <dbReference type="Proteomes" id="UP000052012"/>
    </source>
</evidence>
<accession>A0A0R2ARA5</accession>
<dbReference type="OrthoDB" id="2152078at2"/>
<dbReference type="PATRIC" id="fig|1423781.4.peg.1077"/>
<protein>
    <submittedName>
        <fullName evidence="2">Uncharacterized protein</fullName>
    </submittedName>
</protein>
<dbReference type="RefSeq" id="WP_054657895.1">
    <property type="nucleotide sequence ID" value="NZ_AYYQ01000003.1"/>
</dbReference>
<proteinExistence type="predicted"/>
<feature type="transmembrane region" description="Helical" evidence="1">
    <location>
        <begin position="16"/>
        <end position="35"/>
    </location>
</feature>
<keyword evidence="1" id="KW-1133">Transmembrane helix</keyword>
<dbReference type="STRING" id="1423781.FD06_GL001037"/>